<keyword evidence="3" id="KW-1185">Reference proteome</keyword>
<comment type="caution">
    <text evidence="2">The sequence shown here is derived from an EMBL/GenBank/DDBJ whole genome shotgun (WGS) entry which is preliminary data.</text>
</comment>
<protein>
    <submittedName>
        <fullName evidence="2">Nuclear transport factor 2 family protein</fullName>
    </submittedName>
</protein>
<evidence type="ECO:0000313" key="2">
    <source>
        <dbReference type="EMBL" id="NDV00667.1"/>
    </source>
</evidence>
<evidence type="ECO:0000313" key="3">
    <source>
        <dbReference type="Proteomes" id="UP000474757"/>
    </source>
</evidence>
<dbReference type="AlphaFoldDB" id="A0A6B2JPQ8"/>
<dbReference type="Gene3D" id="3.10.450.50">
    <property type="match status" value="1"/>
</dbReference>
<sequence length="144" mass="16175">MTDPSAILALAETYARAVWEKDQELFLSIYDDKLLAYDTWDSWSIEGRRRWGDMASEWFGSLQKERVRAVIVPERIDISGDMALLAGALTFTAISPDDRELRSITSRLTWSLRQGPSGWTITHEHGSAPVDFADHKADFTGPGS</sequence>
<evidence type="ECO:0000259" key="1">
    <source>
        <dbReference type="Pfam" id="PF13474"/>
    </source>
</evidence>
<reference evidence="2 3" key="1">
    <citation type="submission" date="2020-02" db="EMBL/GenBank/DDBJ databases">
        <title>Pseudoroseicyclus tamarix, sp. nov., isolated from offshore sediment of a Tamarix chinensis forest.</title>
        <authorList>
            <person name="Gai Y."/>
        </authorList>
    </citation>
    <scope>NUCLEOTIDE SEQUENCE [LARGE SCALE GENOMIC DNA]</scope>
    <source>
        <strain evidence="2 3">CLL3-39</strain>
    </source>
</reference>
<name>A0A6B2JPQ8_9RHOB</name>
<dbReference type="RefSeq" id="WP_163891375.1">
    <property type="nucleotide sequence ID" value="NZ_JAAFYS010000002.1"/>
</dbReference>
<accession>A0A6B2JPQ8</accession>
<dbReference type="EMBL" id="JAAGAB010000002">
    <property type="protein sequence ID" value="NDV00667.1"/>
    <property type="molecule type" value="Genomic_DNA"/>
</dbReference>
<gene>
    <name evidence="2" type="ORF">GZA08_06760</name>
</gene>
<dbReference type="InterPro" id="IPR037401">
    <property type="entry name" value="SnoaL-like"/>
</dbReference>
<dbReference type="Proteomes" id="UP000474757">
    <property type="component" value="Unassembled WGS sequence"/>
</dbReference>
<feature type="domain" description="SnoaL-like" evidence="1">
    <location>
        <begin position="7"/>
        <end position="130"/>
    </location>
</feature>
<dbReference type="InterPro" id="IPR032710">
    <property type="entry name" value="NTF2-like_dom_sf"/>
</dbReference>
<organism evidence="2 3">
    <name type="scientific">Pseudoroseicyclus tamaricis</name>
    <dbReference type="NCBI Taxonomy" id="2705421"/>
    <lineage>
        <taxon>Bacteria</taxon>
        <taxon>Pseudomonadati</taxon>
        <taxon>Pseudomonadota</taxon>
        <taxon>Alphaproteobacteria</taxon>
        <taxon>Rhodobacterales</taxon>
        <taxon>Paracoccaceae</taxon>
        <taxon>Pseudoroseicyclus</taxon>
    </lineage>
</organism>
<proteinExistence type="predicted"/>
<dbReference type="SUPFAM" id="SSF54427">
    <property type="entry name" value="NTF2-like"/>
    <property type="match status" value="1"/>
</dbReference>
<dbReference type="Pfam" id="PF13474">
    <property type="entry name" value="SnoaL_3"/>
    <property type="match status" value="1"/>
</dbReference>